<dbReference type="Proteomes" id="UP000184699">
    <property type="component" value="Unassembled WGS sequence"/>
</dbReference>
<dbReference type="GO" id="GO:0005737">
    <property type="term" value="C:cytoplasm"/>
    <property type="evidence" value="ECO:0007669"/>
    <property type="project" value="TreeGrafter"/>
</dbReference>
<dbReference type="EMBL" id="FSRJ01000001">
    <property type="protein sequence ID" value="SIN75689.1"/>
    <property type="molecule type" value="Genomic_DNA"/>
</dbReference>
<dbReference type="CDD" id="cd04301">
    <property type="entry name" value="NAT_SF"/>
    <property type="match status" value="1"/>
</dbReference>
<dbReference type="GO" id="GO:0008999">
    <property type="term" value="F:protein-N-terminal-alanine acetyltransferase activity"/>
    <property type="evidence" value="ECO:0007669"/>
    <property type="project" value="TreeGrafter"/>
</dbReference>
<keyword evidence="3" id="KW-1185">Reference proteome</keyword>
<reference evidence="3" key="1">
    <citation type="submission" date="2016-11" db="EMBL/GenBank/DDBJ databases">
        <authorList>
            <person name="Varghese N."/>
            <person name="Submissions S."/>
        </authorList>
    </citation>
    <scope>NUCLEOTIDE SEQUENCE [LARGE SCALE GENOMIC DNA]</scope>
    <source>
        <strain evidence="3">DSM 8595</strain>
    </source>
</reference>
<dbReference type="InterPro" id="IPR051908">
    <property type="entry name" value="Ribosomal_N-acetyltransferase"/>
</dbReference>
<dbReference type="Pfam" id="PF13302">
    <property type="entry name" value="Acetyltransf_3"/>
    <property type="match status" value="1"/>
</dbReference>
<dbReference type="InterPro" id="IPR000182">
    <property type="entry name" value="GNAT_dom"/>
</dbReference>
<evidence type="ECO:0000259" key="1">
    <source>
        <dbReference type="PROSITE" id="PS51186"/>
    </source>
</evidence>
<sequence length="194" mass="21750">MPRALTLPAAVTGTGVVLRAFRDDDVETVREASRDPLIPDLTTVPRNADRRGALAYIARQHRRLRSGTGYSFAIADADDRAIGQIGLWPVRDDPGRASIGYWIVESARGHGRASAALRALGEWAWSLPSFERLELFVEPWNTSSWKAAEAAGFEREGLLRSWRVIRSERRDLFVYSRIREQEEPNVGSAHRPDA</sequence>
<dbReference type="PROSITE" id="PS51186">
    <property type="entry name" value="GNAT"/>
    <property type="match status" value="1"/>
</dbReference>
<name>A0A1N6DY26_9MICO</name>
<dbReference type="STRING" id="232089.SAMN05443544_0873"/>
<dbReference type="OrthoDB" id="2061990at2"/>
<evidence type="ECO:0000313" key="3">
    <source>
        <dbReference type="Proteomes" id="UP000184699"/>
    </source>
</evidence>
<feature type="domain" description="N-acetyltransferase" evidence="1">
    <location>
        <begin position="16"/>
        <end position="171"/>
    </location>
</feature>
<organism evidence="2 3">
    <name type="scientific">Agromyces cerinus subsp. cerinus</name>
    <dbReference type="NCBI Taxonomy" id="232089"/>
    <lineage>
        <taxon>Bacteria</taxon>
        <taxon>Bacillati</taxon>
        <taxon>Actinomycetota</taxon>
        <taxon>Actinomycetes</taxon>
        <taxon>Micrococcales</taxon>
        <taxon>Microbacteriaceae</taxon>
        <taxon>Agromyces</taxon>
    </lineage>
</organism>
<evidence type="ECO:0000313" key="2">
    <source>
        <dbReference type="EMBL" id="SIN75689.1"/>
    </source>
</evidence>
<dbReference type="AlphaFoldDB" id="A0A1N6DY26"/>
<proteinExistence type="predicted"/>
<dbReference type="PANTHER" id="PTHR43441:SF10">
    <property type="entry name" value="ACETYLTRANSFERASE"/>
    <property type="match status" value="1"/>
</dbReference>
<dbReference type="Gene3D" id="3.40.630.30">
    <property type="match status" value="1"/>
</dbReference>
<accession>A0A1N6DY26</accession>
<dbReference type="SUPFAM" id="SSF55729">
    <property type="entry name" value="Acyl-CoA N-acyltransferases (Nat)"/>
    <property type="match status" value="1"/>
</dbReference>
<dbReference type="PANTHER" id="PTHR43441">
    <property type="entry name" value="RIBOSOMAL-PROTEIN-SERINE ACETYLTRANSFERASE"/>
    <property type="match status" value="1"/>
</dbReference>
<keyword evidence="2" id="KW-0808">Transferase</keyword>
<dbReference type="GO" id="GO:1990189">
    <property type="term" value="F:protein N-terminal-serine acetyltransferase activity"/>
    <property type="evidence" value="ECO:0007669"/>
    <property type="project" value="TreeGrafter"/>
</dbReference>
<gene>
    <name evidence="2" type="ORF">SAMN05443544_0873</name>
</gene>
<dbReference type="RefSeq" id="WP_074259052.1">
    <property type="nucleotide sequence ID" value="NZ_FSRJ01000001.1"/>
</dbReference>
<protein>
    <submittedName>
        <fullName evidence="2">Protein N-acetyltransferase, RimJ/RimL family</fullName>
    </submittedName>
</protein>
<dbReference type="InterPro" id="IPR016181">
    <property type="entry name" value="Acyl_CoA_acyltransferase"/>
</dbReference>